<dbReference type="Proteomes" id="UP000470771">
    <property type="component" value="Unassembled WGS sequence"/>
</dbReference>
<keyword evidence="7" id="KW-1185">Reference proteome</keyword>
<dbReference type="GO" id="GO:0015833">
    <property type="term" value="P:peptide transport"/>
    <property type="evidence" value="ECO:0007669"/>
    <property type="project" value="TreeGrafter"/>
</dbReference>
<gene>
    <name evidence="6" type="ORF">GQN54_07370</name>
</gene>
<dbReference type="GO" id="GO:0030288">
    <property type="term" value="C:outer membrane-bounded periplasmic space"/>
    <property type="evidence" value="ECO:0007669"/>
    <property type="project" value="UniProtKB-ARBA"/>
</dbReference>
<dbReference type="InterPro" id="IPR030678">
    <property type="entry name" value="Peptide/Ni-bd"/>
</dbReference>
<keyword evidence="3" id="KW-0813">Transport</keyword>
<evidence type="ECO:0000256" key="1">
    <source>
        <dbReference type="ARBA" id="ARBA00004196"/>
    </source>
</evidence>
<dbReference type="PIRSF" id="PIRSF002741">
    <property type="entry name" value="MppA"/>
    <property type="match status" value="1"/>
</dbReference>
<keyword evidence="4" id="KW-0732">Signal</keyword>
<dbReference type="Pfam" id="PF00496">
    <property type="entry name" value="SBP_bac_5"/>
    <property type="match status" value="1"/>
</dbReference>
<protein>
    <submittedName>
        <fullName evidence="6">ABC transporter substrate-binding protein</fullName>
    </submittedName>
</protein>
<dbReference type="PANTHER" id="PTHR30290:SF10">
    <property type="entry name" value="PERIPLASMIC OLIGOPEPTIDE-BINDING PROTEIN-RELATED"/>
    <property type="match status" value="1"/>
</dbReference>
<feature type="domain" description="Solute-binding protein family 5" evidence="5">
    <location>
        <begin position="58"/>
        <end position="448"/>
    </location>
</feature>
<dbReference type="InterPro" id="IPR000914">
    <property type="entry name" value="SBP_5_dom"/>
</dbReference>
<comment type="caution">
    <text evidence="6">The sequence shown here is derived from an EMBL/GenBank/DDBJ whole genome shotgun (WGS) entry which is preliminary data.</text>
</comment>
<comment type="subcellular location">
    <subcellularLocation>
        <location evidence="1">Cell envelope</location>
    </subcellularLocation>
</comment>
<dbReference type="CDD" id="cd00995">
    <property type="entry name" value="PBP2_NikA_DppA_OppA_like"/>
    <property type="match status" value="1"/>
</dbReference>
<dbReference type="GO" id="GO:0043190">
    <property type="term" value="C:ATP-binding cassette (ABC) transporter complex"/>
    <property type="evidence" value="ECO:0007669"/>
    <property type="project" value="InterPro"/>
</dbReference>
<evidence type="ECO:0000256" key="3">
    <source>
        <dbReference type="ARBA" id="ARBA00022448"/>
    </source>
</evidence>
<evidence type="ECO:0000313" key="6">
    <source>
        <dbReference type="EMBL" id="NBG65935.1"/>
    </source>
</evidence>
<dbReference type="GO" id="GO:1904680">
    <property type="term" value="F:peptide transmembrane transporter activity"/>
    <property type="evidence" value="ECO:0007669"/>
    <property type="project" value="TreeGrafter"/>
</dbReference>
<evidence type="ECO:0000256" key="2">
    <source>
        <dbReference type="ARBA" id="ARBA00005695"/>
    </source>
</evidence>
<proteinExistence type="inferred from homology"/>
<sequence>MFLGCTSRREQYKDVAIFRYNEPNGITSLDPAFTRNLENISAVNQLFNGLVQMDENLNVVPCIAKSWEVLDSGKLYRFVLRNDVLFHESDLFENELSRKVTARDFEYSFNRLVDQGLASPGSWVFNFVQKDSVDNYAFRAISDSVLEIELKTAFPPFLGILTMQYCSVVPEEVVTHYGEDFRQHPIGTGPFKFKFWSESNKLVFVKNEEYFELDEDGNRLPYIDAVNVTFNKDEEVAFLKFLKGDLDYISGLNGSYKDEILNSDGGLKVKYSDRVKMITVPYLNTEYLGFNLQAKEIVDGSSPLKYLQVRQAINYGFNRKKMLLYLRKGIGTPANNGFIPKGLPGFTSEFEGYDYNPKKAKALLREVGFDKQNKVPKITLNTTAQYLDLCEYIQHELKDIGISLEIEVNPSGTHNEMVAQGNMTFFRKSWVADYPDAENYLALFYGKNLAPDGPNYTRYSSSEYDRLYWSGLSEPNDSARIALYEEMDKMIIKDAAIVPLFYDQVVRFVPKSLEGLGVNPMNLLSLKKVKM</sequence>
<dbReference type="Gene3D" id="3.40.190.10">
    <property type="entry name" value="Periplasmic binding protein-like II"/>
    <property type="match status" value="1"/>
</dbReference>
<comment type="similarity">
    <text evidence="2">Belongs to the bacterial solute-binding protein 5 family.</text>
</comment>
<accession>A0A6N9NMZ1</accession>
<evidence type="ECO:0000259" key="5">
    <source>
        <dbReference type="Pfam" id="PF00496"/>
    </source>
</evidence>
<dbReference type="AlphaFoldDB" id="A0A6N9NMZ1"/>
<dbReference type="PANTHER" id="PTHR30290">
    <property type="entry name" value="PERIPLASMIC BINDING COMPONENT OF ABC TRANSPORTER"/>
    <property type="match status" value="1"/>
</dbReference>
<evidence type="ECO:0000256" key="4">
    <source>
        <dbReference type="ARBA" id="ARBA00022729"/>
    </source>
</evidence>
<dbReference type="SUPFAM" id="SSF53850">
    <property type="entry name" value="Periplasmic binding protein-like II"/>
    <property type="match status" value="1"/>
</dbReference>
<dbReference type="EMBL" id="WWNE01000006">
    <property type="protein sequence ID" value="NBG65935.1"/>
    <property type="molecule type" value="Genomic_DNA"/>
</dbReference>
<dbReference type="Gene3D" id="3.10.105.10">
    <property type="entry name" value="Dipeptide-binding Protein, Domain 3"/>
    <property type="match status" value="1"/>
</dbReference>
<name>A0A6N9NMZ1_9FLAO</name>
<dbReference type="Gene3D" id="3.90.76.10">
    <property type="entry name" value="Dipeptide-binding Protein, Domain 1"/>
    <property type="match status" value="1"/>
</dbReference>
<evidence type="ECO:0000313" key="7">
    <source>
        <dbReference type="Proteomes" id="UP000470771"/>
    </source>
</evidence>
<reference evidence="6 7" key="1">
    <citation type="submission" date="2019-12" db="EMBL/GenBank/DDBJ databases">
        <authorList>
            <person name="Zhao J."/>
        </authorList>
    </citation>
    <scope>NUCLEOTIDE SEQUENCE [LARGE SCALE GENOMIC DNA]</scope>
    <source>
        <strain evidence="6 7">S-15</strain>
    </source>
</reference>
<dbReference type="InterPro" id="IPR039424">
    <property type="entry name" value="SBP_5"/>
</dbReference>
<organism evidence="6 7">
    <name type="scientific">Acidiluteibacter ferrifornacis</name>
    <dbReference type="NCBI Taxonomy" id="2692424"/>
    <lineage>
        <taxon>Bacteria</taxon>
        <taxon>Pseudomonadati</taxon>
        <taxon>Bacteroidota</taxon>
        <taxon>Flavobacteriia</taxon>
        <taxon>Flavobacteriales</taxon>
        <taxon>Cryomorphaceae</taxon>
        <taxon>Acidiluteibacter</taxon>
    </lineage>
</organism>